<accession>I3TMM3</accession>
<protein>
    <recommendedName>
        <fullName evidence="3">Abi family protein</fullName>
    </recommendedName>
</protein>
<reference evidence="1 2" key="1">
    <citation type="journal article" date="2012" name="J. Am. Chem. Soc.">
        <title>Bacterial biosynthesis and maturation of the didemnin anti-cancer agents.</title>
        <authorList>
            <person name="Xu Y."/>
            <person name="Kersten R.D."/>
            <person name="Nam S.J."/>
            <person name="Lu L."/>
            <person name="Al-Suwailem A.M."/>
            <person name="Zheng H."/>
            <person name="Fenical W."/>
            <person name="Dorrestein P.C."/>
            <person name="Moore B.S."/>
            <person name="Qian P.Y."/>
        </authorList>
    </citation>
    <scope>NUCLEOTIDE SEQUENCE [LARGE SCALE GENOMIC DNA]</scope>
    <source>
        <strain evidence="1 2">KA081020-065</strain>
    </source>
</reference>
<gene>
    <name evidence="1" type="ordered locus">TMO_2173</name>
</gene>
<evidence type="ECO:0000313" key="1">
    <source>
        <dbReference type="EMBL" id="AFK54011.1"/>
    </source>
</evidence>
<name>I3TMM3_TISMK</name>
<keyword evidence="2" id="KW-1185">Reference proteome</keyword>
<proteinExistence type="predicted"/>
<dbReference type="AlphaFoldDB" id="I3TMM3"/>
<dbReference type="eggNOG" id="ENOG50333S7">
    <property type="taxonomic scope" value="Bacteria"/>
</dbReference>
<evidence type="ECO:0000313" key="2">
    <source>
        <dbReference type="Proteomes" id="UP000005258"/>
    </source>
</evidence>
<dbReference type="Proteomes" id="UP000005258">
    <property type="component" value="Chromosome"/>
</dbReference>
<evidence type="ECO:0008006" key="3">
    <source>
        <dbReference type="Google" id="ProtNLM"/>
    </source>
</evidence>
<dbReference type="HOGENOM" id="CLU_067089_1_0_5"/>
<sequence length="223" mass="25171">MTAVAKMEAALSLERFARYVAWAGGDRTAALELYALNTRLSEALYTPLQVLELALRNRIHTVMAAAHGERWFETEGLLQAPHQREQVEVALADLAREGKEPLPGRVVAALTFSFWTAMVSPAYEDLWRSTLNAIAMKAAGRRLSRKQLSRPLTPIRILRNRIAHHEPILHWDLRKHHRSMREVTGWLSPAAAAWCGTVDRFPSVFPPQGYDLARPTLSDTEDE</sequence>
<organism evidence="1 2">
    <name type="scientific">Tistrella mobilis (strain KA081020-065)</name>
    <dbReference type="NCBI Taxonomy" id="1110502"/>
    <lineage>
        <taxon>Bacteria</taxon>
        <taxon>Pseudomonadati</taxon>
        <taxon>Pseudomonadota</taxon>
        <taxon>Alphaproteobacteria</taxon>
        <taxon>Geminicoccales</taxon>
        <taxon>Geminicoccaceae</taxon>
        <taxon>Tistrella</taxon>
    </lineage>
</organism>
<dbReference type="EMBL" id="CP003236">
    <property type="protein sequence ID" value="AFK54011.1"/>
    <property type="molecule type" value="Genomic_DNA"/>
</dbReference>
<dbReference type="KEGG" id="tmo:TMO_2173"/>
<dbReference type="STRING" id="1110502.TMO_2173"/>
<dbReference type="RefSeq" id="WP_014745688.1">
    <property type="nucleotide sequence ID" value="NC_017956.1"/>
</dbReference>